<dbReference type="Pfam" id="PF13561">
    <property type="entry name" value="adh_short_C2"/>
    <property type="match status" value="1"/>
</dbReference>
<dbReference type="InterPro" id="IPR002347">
    <property type="entry name" value="SDR_fam"/>
</dbReference>
<evidence type="ECO:0000313" key="3">
    <source>
        <dbReference type="EMBL" id="POS73333.1"/>
    </source>
</evidence>
<dbReference type="Proteomes" id="UP000094444">
    <property type="component" value="Unassembled WGS sequence"/>
</dbReference>
<dbReference type="STRING" id="158607.A0A2P5HSU1"/>
<gene>
    <name evidence="3" type="ORF">DHEL01_v208271</name>
</gene>
<name>A0A2P5HSU1_DIAHE</name>
<comment type="caution">
    <text evidence="3">The sequence shown here is derived from an EMBL/GenBank/DDBJ whole genome shotgun (WGS) entry which is preliminary data.</text>
</comment>
<dbReference type="SUPFAM" id="SSF51735">
    <property type="entry name" value="NAD(P)-binding Rossmann-fold domains"/>
    <property type="match status" value="1"/>
</dbReference>
<evidence type="ECO:0000256" key="1">
    <source>
        <dbReference type="ARBA" id="ARBA00006484"/>
    </source>
</evidence>
<dbReference type="InterPro" id="IPR036291">
    <property type="entry name" value="NAD(P)-bd_dom_sf"/>
</dbReference>
<dbReference type="AlphaFoldDB" id="A0A2P5HSU1"/>
<reference evidence="3" key="1">
    <citation type="submission" date="2017-09" db="EMBL/GenBank/DDBJ databases">
        <title>Polyketide synthases of a Diaporthe helianthi virulent isolate.</title>
        <authorList>
            <person name="Baroncelli R."/>
        </authorList>
    </citation>
    <scope>NUCLEOTIDE SEQUENCE [LARGE SCALE GENOMIC DNA]</scope>
    <source>
        <strain evidence="3">7/96</strain>
    </source>
</reference>
<proteinExistence type="inferred from homology"/>
<dbReference type="Gene3D" id="3.40.50.720">
    <property type="entry name" value="NAD(P)-binding Rossmann-like Domain"/>
    <property type="match status" value="1"/>
</dbReference>
<keyword evidence="2" id="KW-0560">Oxidoreductase</keyword>
<evidence type="ECO:0000313" key="4">
    <source>
        <dbReference type="Proteomes" id="UP000094444"/>
    </source>
</evidence>
<comment type="similarity">
    <text evidence="1">Belongs to the short-chain dehydrogenases/reductases (SDR) family.</text>
</comment>
<organism evidence="3 4">
    <name type="scientific">Diaporthe helianthi</name>
    <dbReference type="NCBI Taxonomy" id="158607"/>
    <lineage>
        <taxon>Eukaryota</taxon>
        <taxon>Fungi</taxon>
        <taxon>Dikarya</taxon>
        <taxon>Ascomycota</taxon>
        <taxon>Pezizomycotina</taxon>
        <taxon>Sordariomycetes</taxon>
        <taxon>Sordariomycetidae</taxon>
        <taxon>Diaporthales</taxon>
        <taxon>Diaporthaceae</taxon>
        <taxon>Diaporthe</taxon>
    </lineage>
</organism>
<dbReference type="PANTHER" id="PTHR48107">
    <property type="entry name" value="NADPH-DEPENDENT ALDEHYDE REDUCTASE-LIKE PROTEIN, CHLOROPLASTIC-RELATED"/>
    <property type="match status" value="1"/>
</dbReference>
<dbReference type="CDD" id="cd05233">
    <property type="entry name" value="SDR_c"/>
    <property type="match status" value="1"/>
</dbReference>
<protein>
    <submittedName>
        <fullName evidence="3">Uncharacterized protein</fullName>
    </submittedName>
</protein>
<sequence>MSTSNRIAEPWSLNGKTAVVTGASRGIGKAIAIHLARKGLTNIAITYASNQSAADETIEACRALGVKNTIAIKADALDSGIWPKVIKQSLAGLGVEAIDILVNNAIMGNQDAYKSTADLAPDDFCSIMLANVYAPVATTVAFMEHAAPKSGGRVINISSTASKTANAEPMITYGASKAALDSFTRSFAHVYAAEKGITFNSVIVGHTATEALIAALPMMPAGYADKVFADTSAAPRFGEPEEIAYIVGFLASEEGRWVNGAAVSANGGYRQSLAALGTMFIMPTPFLTPSQASQFLAGTGAFAIFPPGAEA</sequence>
<keyword evidence="4" id="KW-1185">Reference proteome</keyword>
<accession>A0A2P5HSU1</accession>
<dbReference type="OrthoDB" id="47007at2759"/>
<dbReference type="PRINTS" id="PR00080">
    <property type="entry name" value="SDRFAMILY"/>
</dbReference>
<dbReference type="GO" id="GO:0016614">
    <property type="term" value="F:oxidoreductase activity, acting on CH-OH group of donors"/>
    <property type="evidence" value="ECO:0007669"/>
    <property type="project" value="UniProtKB-ARBA"/>
</dbReference>
<evidence type="ECO:0000256" key="2">
    <source>
        <dbReference type="ARBA" id="ARBA00023002"/>
    </source>
</evidence>
<dbReference type="EMBL" id="MAVT02000818">
    <property type="protein sequence ID" value="POS73333.1"/>
    <property type="molecule type" value="Genomic_DNA"/>
</dbReference>
<dbReference type="InParanoid" id="A0A2P5HSU1"/>
<dbReference type="PRINTS" id="PR00081">
    <property type="entry name" value="GDHRDH"/>
</dbReference>